<keyword evidence="2" id="KW-1185">Reference proteome</keyword>
<evidence type="ECO:0000313" key="2">
    <source>
        <dbReference type="Proteomes" id="UP000807306"/>
    </source>
</evidence>
<gene>
    <name evidence="1" type="ORF">CPB83DRAFT_809235</name>
</gene>
<proteinExistence type="predicted"/>
<comment type="caution">
    <text evidence="1">The sequence shown here is derived from an EMBL/GenBank/DDBJ whole genome shotgun (WGS) entry which is preliminary data.</text>
</comment>
<reference evidence="1" key="1">
    <citation type="submission" date="2020-11" db="EMBL/GenBank/DDBJ databases">
        <authorList>
            <consortium name="DOE Joint Genome Institute"/>
            <person name="Ahrendt S."/>
            <person name="Riley R."/>
            <person name="Andreopoulos W."/>
            <person name="Labutti K."/>
            <person name="Pangilinan J."/>
            <person name="Ruiz-Duenas F.J."/>
            <person name="Barrasa J.M."/>
            <person name="Sanchez-Garcia M."/>
            <person name="Camarero S."/>
            <person name="Miyauchi S."/>
            <person name="Serrano A."/>
            <person name="Linde D."/>
            <person name="Babiker R."/>
            <person name="Drula E."/>
            <person name="Ayuso-Fernandez I."/>
            <person name="Pacheco R."/>
            <person name="Padilla G."/>
            <person name="Ferreira P."/>
            <person name="Barriuso J."/>
            <person name="Kellner H."/>
            <person name="Castanera R."/>
            <person name="Alfaro M."/>
            <person name="Ramirez L."/>
            <person name="Pisabarro A.G."/>
            <person name="Kuo A."/>
            <person name="Tritt A."/>
            <person name="Lipzen A."/>
            <person name="He G."/>
            <person name="Yan M."/>
            <person name="Ng V."/>
            <person name="Cullen D."/>
            <person name="Martin F."/>
            <person name="Rosso M.-N."/>
            <person name="Henrissat B."/>
            <person name="Hibbett D."/>
            <person name="Martinez A.T."/>
            <person name="Grigoriev I.V."/>
        </authorList>
    </citation>
    <scope>NUCLEOTIDE SEQUENCE</scope>
    <source>
        <strain evidence="1">CBS 506.95</strain>
    </source>
</reference>
<dbReference type="AlphaFoldDB" id="A0A9P6EKL3"/>
<accession>A0A9P6EKL3</accession>
<dbReference type="OrthoDB" id="3204049at2759"/>
<dbReference type="EMBL" id="MU157835">
    <property type="protein sequence ID" value="KAF9531506.1"/>
    <property type="molecule type" value="Genomic_DNA"/>
</dbReference>
<evidence type="ECO:0000313" key="1">
    <source>
        <dbReference type="EMBL" id="KAF9531506.1"/>
    </source>
</evidence>
<sequence>MHQSHNIPWQIIAENFKFVHDDKSTTPPFTGLRPKQNVQSKQLIHFVNKFHKAITDFSETERSKYPPSFSSITQGKLFSDELLEKHREYLNAQNQRIEHWIDRSHKVSHDNSEPTISYSTSHGDLADVVKVLLAENQLEPLLMLAKHPLIPLAHLRHLSWGHHFGFSRVQESALHAYIYLNCAEATDTLDGGQYAETPEYRSLLLEIGNSMDYPAQQIPHTRFMDACGIYKLDSGAFQFSYAGGPHQANDWPKDLFVHHDRPLLQSYLKDLFALMYRYDMLMKECGLDPNWAVEIAHHSPLNSVIHTEHKWIEESNSWESYII</sequence>
<name>A0A9P6EKL3_9AGAR</name>
<protein>
    <submittedName>
        <fullName evidence="1">Uncharacterized protein</fullName>
    </submittedName>
</protein>
<organism evidence="1 2">
    <name type="scientific">Crepidotus variabilis</name>
    <dbReference type="NCBI Taxonomy" id="179855"/>
    <lineage>
        <taxon>Eukaryota</taxon>
        <taxon>Fungi</taxon>
        <taxon>Dikarya</taxon>
        <taxon>Basidiomycota</taxon>
        <taxon>Agaricomycotina</taxon>
        <taxon>Agaricomycetes</taxon>
        <taxon>Agaricomycetidae</taxon>
        <taxon>Agaricales</taxon>
        <taxon>Agaricineae</taxon>
        <taxon>Crepidotaceae</taxon>
        <taxon>Crepidotus</taxon>
    </lineage>
</organism>
<dbReference type="Proteomes" id="UP000807306">
    <property type="component" value="Unassembled WGS sequence"/>
</dbReference>